<evidence type="ECO:0000313" key="17">
    <source>
        <dbReference type="EMBL" id="CAD7251718.1"/>
    </source>
</evidence>
<dbReference type="Pfam" id="PF09430">
    <property type="entry name" value="EMC7_beta-sandw"/>
    <property type="match status" value="1"/>
</dbReference>
<dbReference type="InterPro" id="IPR019008">
    <property type="entry name" value="Beta_sandwich_EMC7"/>
</dbReference>
<evidence type="ECO:0000256" key="11">
    <source>
        <dbReference type="ARBA" id="ARBA00023288"/>
    </source>
</evidence>
<organism evidence="17">
    <name type="scientific">Darwinula stevensoni</name>
    <dbReference type="NCBI Taxonomy" id="69355"/>
    <lineage>
        <taxon>Eukaryota</taxon>
        <taxon>Metazoa</taxon>
        <taxon>Ecdysozoa</taxon>
        <taxon>Arthropoda</taxon>
        <taxon>Crustacea</taxon>
        <taxon>Oligostraca</taxon>
        <taxon>Ostracoda</taxon>
        <taxon>Podocopa</taxon>
        <taxon>Podocopida</taxon>
        <taxon>Darwinulocopina</taxon>
        <taxon>Darwinuloidea</taxon>
        <taxon>Darwinulidae</taxon>
        <taxon>Darwinula</taxon>
    </lineage>
</organism>
<sequence>LCFCCRSDGSFKVTGLPPGSYLIEAVCANFFYEPVKVDINAKGKFRARKVFLMQPSQVTQVPYPLKLKAKMPLKYFMAREQWRITDFLFSPMVIMMVIPLLFVMILPKLMNDPDTRKEMEQLQMPKYEVPDLSEVMTSFFGESLDLIAPPLKRGSQAESVMRMGDFRMNSSGFRIRSRSNSGVRLDQYQRIVYKTILAHQDPVTGLFPSKPGDFHKHAWVRDNVYSILAVWGLAMAYRKNADLDEDRAKTYELEMACVKLMRGILTSMMQQKDKVEKFKTTQSPQDALHAKYSCTTGLPVVKDHEWGHLQIDATSLFLLILAQMTASGLQIVFNLDEVAFIQNLIFYIESAYCIPDYGIWERGDKTNHGLPELNASSIGIAKAALEAMNDLDLFGSKGGPASVIHVLADEAQKCQAVLQSMLPRESNSKEVDSGLLSVIGFPAFAVDDPDLIHLTHKTILDKLMGRFGCKRFLRDGYKTCKEDPSRLYYEPWELRIFENIENEWPLFLCYLVINCWFQGDTEAVDEYMDMLEKLLIRSEDGVKLVPEMYMVPAQFVDKEYQNPHSQDRVPVGRLPYMWAQSLYILGCLLRD</sequence>
<keyword evidence="12 13" id="KW-0636">Prenylation</keyword>
<feature type="non-terminal residue" evidence="17">
    <location>
        <position position="591"/>
    </location>
</feature>
<dbReference type="GO" id="GO:0005516">
    <property type="term" value="F:calmodulin binding"/>
    <property type="evidence" value="ECO:0007669"/>
    <property type="project" value="UniProtKB-KW"/>
</dbReference>
<comment type="pathway">
    <text evidence="3 13">Glycan biosynthesis; glycogen metabolism.</text>
</comment>
<dbReference type="InterPro" id="IPR008928">
    <property type="entry name" value="6-hairpin_glycosidase_sf"/>
</dbReference>
<comment type="similarity">
    <text evidence="4 13">Belongs to the phosphorylase b kinase regulatory chain family.</text>
</comment>
<evidence type="ECO:0000256" key="4">
    <source>
        <dbReference type="ARBA" id="ARBA00007128"/>
    </source>
</evidence>
<keyword evidence="14" id="KW-1133">Transmembrane helix</keyword>
<keyword evidence="7 13" id="KW-0321">Glycogen metabolism</keyword>
<dbReference type="InterPro" id="IPR011613">
    <property type="entry name" value="GH15-like"/>
</dbReference>
<evidence type="ECO:0000256" key="7">
    <source>
        <dbReference type="ARBA" id="ARBA00022600"/>
    </source>
</evidence>
<evidence type="ECO:0000256" key="9">
    <source>
        <dbReference type="ARBA" id="ARBA00023136"/>
    </source>
</evidence>
<evidence type="ECO:0000256" key="2">
    <source>
        <dbReference type="ARBA" id="ARBA00004342"/>
    </source>
</evidence>
<keyword evidence="9 13" id="KW-0472">Membrane</keyword>
<dbReference type="Gene3D" id="1.50.10.10">
    <property type="match status" value="1"/>
</dbReference>
<evidence type="ECO:0000259" key="15">
    <source>
        <dbReference type="Pfam" id="PF00723"/>
    </source>
</evidence>
<dbReference type="Proteomes" id="UP000677054">
    <property type="component" value="Unassembled WGS sequence"/>
</dbReference>
<evidence type="ECO:0000256" key="12">
    <source>
        <dbReference type="ARBA" id="ARBA00023289"/>
    </source>
</evidence>
<keyword evidence="5 13" id="KW-1003">Cell membrane</keyword>
<dbReference type="SUPFAM" id="SSF48208">
    <property type="entry name" value="Six-hairpin glycosidases"/>
    <property type="match status" value="1"/>
</dbReference>
<evidence type="ECO:0000256" key="5">
    <source>
        <dbReference type="ARBA" id="ARBA00022475"/>
    </source>
</evidence>
<accession>A0A7R9ACL5</accession>
<dbReference type="EMBL" id="CAJPEV010003762">
    <property type="protein sequence ID" value="CAG0900489.1"/>
    <property type="molecule type" value="Genomic_DNA"/>
</dbReference>
<dbReference type="PANTHER" id="PTHR10749:SF7">
    <property type="entry name" value="PHOSPHORYLASE B KINASE REGULATORY SUBUNIT ALPHA-RELATED"/>
    <property type="match status" value="1"/>
</dbReference>
<evidence type="ECO:0000256" key="1">
    <source>
        <dbReference type="ARBA" id="ARBA00002837"/>
    </source>
</evidence>
<comment type="subcellular location">
    <subcellularLocation>
        <location evidence="2 13">Cell membrane</location>
        <topology evidence="2 13">Lipid-anchor</topology>
        <orientation evidence="2 13">Cytoplasmic side</orientation>
    </subcellularLocation>
</comment>
<keyword evidence="14" id="KW-0812">Transmembrane</keyword>
<evidence type="ECO:0000259" key="16">
    <source>
        <dbReference type="Pfam" id="PF09430"/>
    </source>
</evidence>
<evidence type="ECO:0000313" key="18">
    <source>
        <dbReference type="Proteomes" id="UP000677054"/>
    </source>
</evidence>
<dbReference type="EMBL" id="LR903279">
    <property type="protein sequence ID" value="CAD7251718.1"/>
    <property type="molecule type" value="Genomic_DNA"/>
</dbReference>
<proteinExistence type="inferred from homology"/>
<dbReference type="InterPro" id="IPR008734">
    <property type="entry name" value="PHK_A/B_su"/>
</dbReference>
<dbReference type="AlphaFoldDB" id="A0A7R9ACL5"/>
<evidence type="ECO:0000256" key="14">
    <source>
        <dbReference type="SAM" id="Phobius"/>
    </source>
</evidence>
<feature type="transmembrane region" description="Helical" evidence="14">
    <location>
        <begin position="87"/>
        <end position="106"/>
    </location>
</feature>
<protein>
    <recommendedName>
        <fullName evidence="13">Phosphorylase b kinase regulatory subunit</fullName>
    </recommendedName>
</protein>
<dbReference type="UniPathway" id="UPA00163"/>
<feature type="non-terminal residue" evidence="17">
    <location>
        <position position="1"/>
    </location>
</feature>
<dbReference type="GO" id="GO:0005964">
    <property type="term" value="C:phosphorylase kinase complex"/>
    <property type="evidence" value="ECO:0007669"/>
    <property type="project" value="TreeGrafter"/>
</dbReference>
<gene>
    <name evidence="17" type="ORF">DSTB1V02_LOCUS11480</name>
</gene>
<dbReference type="PANTHER" id="PTHR10749">
    <property type="entry name" value="PHOSPHORYLASE B KINASE REGULATORY SUBUNIT"/>
    <property type="match status" value="1"/>
</dbReference>
<dbReference type="GO" id="GO:0005977">
    <property type="term" value="P:glycogen metabolic process"/>
    <property type="evidence" value="ECO:0007669"/>
    <property type="project" value="UniProtKB-UniPathway"/>
</dbReference>
<keyword evidence="8 13" id="KW-0112">Calmodulin-binding</keyword>
<feature type="domain" description="ER membrane protein complex subunit 7 beta-sandwich" evidence="16">
    <location>
        <begin position="6"/>
        <end position="95"/>
    </location>
</feature>
<reference evidence="17" key="1">
    <citation type="submission" date="2020-11" db="EMBL/GenBank/DDBJ databases">
        <authorList>
            <person name="Tran Van P."/>
        </authorList>
    </citation>
    <scope>NUCLEOTIDE SEQUENCE</scope>
</reference>
<dbReference type="InterPro" id="IPR012341">
    <property type="entry name" value="6hp_glycosidase-like_sf"/>
</dbReference>
<dbReference type="Pfam" id="PF00723">
    <property type="entry name" value="Glyco_hydro_15"/>
    <property type="match status" value="1"/>
</dbReference>
<keyword evidence="10 13" id="KW-0119">Carbohydrate metabolism</keyword>
<name>A0A7R9ACL5_9CRUS</name>
<evidence type="ECO:0000256" key="3">
    <source>
        <dbReference type="ARBA" id="ARBA00005131"/>
    </source>
</evidence>
<comment type="function">
    <text evidence="1">Phosphorylase b kinase catalyzes the phosphorylation of serine in certain substrates, including troponin I. The alpha chain may bind calmodulin.</text>
</comment>
<evidence type="ECO:0000256" key="6">
    <source>
        <dbReference type="ARBA" id="ARBA00022553"/>
    </source>
</evidence>
<keyword evidence="6" id="KW-0597">Phosphoprotein</keyword>
<evidence type="ECO:0000256" key="13">
    <source>
        <dbReference type="RuleBase" id="RU364123"/>
    </source>
</evidence>
<dbReference type="FunFam" id="1.50.10.10:FF:000004">
    <property type="entry name" value="Phosphorylase b kinase regulatory subunit"/>
    <property type="match status" value="1"/>
</dbReference>
<evidence type="ECO:0000256" key="8">
    <source>
        <dbReference type="ARBA" id="ARBA00022860"/>
    </source>
</evidence>
<keyword evidence="11 13" id="KW-0449">Lipoprotein</keyword>
<evidence type="ECO:0000256" key="10">
    <source>
        <dbReference type="ARBA" id="ARBA00023277"/>
    </source>
</evidence>
<dbReference type="OrthoDB" id="5971574at2759"/>
<dbReference type="GO" id="GO:0005886">
    <property type="term" value="C:plasma membrane"/>
    <property type="evidence" value="ECO:0007669"/>
    <property type="project" value="UniProtKB-SubCell"/>
</dbReference>
<feature type="domain" description="GH15-like" evidence="15">
    <location>
        <begin position="182"/>
        <end position="591"/>
    </location>
</feature>
<keyword evidence="18" id="KW-1185">Reference proteome</keyword>